<feature type="region of interest" description="Disordered" evidence="1">
    <location>
        <begin position="675"/>
        <end position="760"/>
    </location>
</feature>
<reference evidence="4" key="2">
    <citation type="journal article" date="2023" name="IMA Fungus">
        <title>Comparative genomic study of the Penicillium genus elucidates a diverse pangenome and 15 lateral gene transfer events.</title>
        <authorList>
            <person name="Petersen C."/>
            <person name="Sorensen T."/>
            <person name="Nielsen M.R."/>
            <person name="Sondergaard T.E."/>
            <person name="Sorensen J.L."/>
            <person name="Fitzpatrick D.A."/>
            <person name="Frisvad J.C."/>
            <person name="Nielsen K.L."/>
        </authorList>
    </citation>
    <scope>NUCLEOTIDE SEQUENCE</scope>
    <source>
        <strain evidence="4">IBT 30761</strain>
    </source>
</reference>
<accession>A0A9W9JYC7</accession>
<evidence type="ECO:0008006" key="6">
    <source>
        <dbReference type="Google" id="ProtNLM"/>
    </source>
</evidence>
<organism evidence="4 5">
    <name type="scientific">Penicillium argentinense</name>
    <dbReference type="NCBI Taxonomy" id="1131581"/>
    <lineage>
        <taxon>Eukaryota</taxon>
        <taxon>Fungi</taxon>
        <taxon>Dikarya</taxon>
        <taxon>Ascomycota</taxon>
        <taxon>Pezizomycotina</taxon>
        <taxon>Eurotiomycetes</taxon>
        <taxon>Eurotiomycetidae</taxon>
        <taxon>Eurotiales</taxon>
        <taxon>Aspergillaceae</taxon>
        <taxon>Penicillium</taxon>
    </lineage>
</organism>
<evidence type="ECO:0000313" key="5">
    <source>
        <dbReference type="Proteomes" id="UP001149074"/>
    </source>
</evidence>
<dbReference type="Proteomes" id="UP001149074">
    <property type="component" value="Unassembled WGS sequence"/>
</dbReference>
<keyword evidence="5" id="KW-1185">Reference proteome</keyword>
<dbReference type="EMBL" id="JAPQKI010000010">
    <property type="protein sequence ID" value="KAJ5086010.1"/>
    <property type="molecule type" value="Genomic_DNA"/>
</dbReference>
<dbReference type="Pfam" id="PF10383">
    <property type="entry name" value="Clr2"/>
    <property type="match status" value="1"/>
</dbReference>
<dbReference type="GO" id="GO:0031934">
    <property type="term" value="C:mating-type region heterochromatin"/>
    <property type="evidence" value="ECO:0007669"/>
    <property type="project" value="TreeGrafter"/>
</dbReference>
<evidence type="ECO:0000313" key="4">
    <source>
        <dbReference type="EMBL" id="KAJ5086010.1"/>
    </source>
</evidence>
<dbReference type="AlphaFoldDB" id="A0A9W9JYC7"/>
<feature type="domain" description="Cryptic loci regulator 2 C-terminal" evidence="2">
    <location>
        <begin position="444"/>
        <end position="585"/>
    </location>
</feature>
<name>A0A9W9JYC7_9EURO</name>
<feature type="compositionally biased region" description="Polar residues" evidence="1">
    <location>
        <begin position="703"/>
        <end position="721"/>
    </location>
</feature>
<dbReference type="GeneID" id="81362251"/>
<feature type="domain" description="Cryptic loci regulator 2 N-terminal" evidence="3">
    <location>
        <begin position="95"/>
        <end position="157"/>
    </location>
</feature>
<comment type="caution">
    <text evidence="4">The sequence shown here is derived from an EMBL/GenBank/DDBJ whole genome shotgun (WGS) entry which is preliminary data.</text>
</comment>
<dbReference type="Pfam" id="PF16761">
    <property type="entry name" value="Clr2_transil"/>
    <property type="match status" value="1"/>
</dbReference>
<evidence type="ECO:0000256" key="1">
    <source>
        <dbReference type="SAM" id="MobiDB-lite"/>
    </source>
</evidence>
<sequence length="760" mass="86525">TNLRIRGSEAPRRLSLSGFGFYIKMSESELLEDPNQVVIPLEDSLSDGSKSTWPLKDPRWNYRPIDDSRWRAALALAWVEETGAYEKRVTFCVEYTLEKLPEGYCLFDRPRGKDPKIRDVFLFGHPSGRYFQSRPTFFPHFRWLMSERTETCTCKLCNRESGPHNKESAPRSLLMPSKGRTKAEMEAARAEAARTETGRAEFKTGRIKTDTEAGRAKSLRKNKHSSYILKPMGINGPDYWRAWIKKMKQASPNPVDIKVWQPLNKDWVFGKDLLDTYFAQLSIDHSFIPRKGETVLFVNEMNGTLQFHKDTQTFQVFGYDGEWKGTPEWRAGIVTQTPAPGVKKTYALDIHDSANENALATITNTGFRVECLPDPVDDDKSFSIRNAYVPLNCMKPMNSWELFMHRIPREKWHPTIEFALTSTSSFSMLHFTWFRGTWPTARIHCMGIWVGHELLAVRDTIRLKPFKLTLADYKDSTKEVDRKVTDVMTISDIWLEWTGCVDDENANEYAKKVTAWIEGKVYTLDKNRLNRPCAFGNKPLEELDDHETDCAFNQVGMSEYGQWYRMNGNSPCRITPGSVLGRCYEPVPTKLHYGSFGLGYDLQSVLKARQYSVETDNRIPVQNLWFFGDNRVETLGLAEVNGIEVGPAAEVNQEPDRWLSILKISEGIHTKKDIETADLGREQGKRGHPRKNFAGGRLVSTGLGINSSSGESALNSETNLSEGELARPNPFTQGDTLNHEDEDEWVADKEAQADDEGSQS</sequence>
<gene>
    <name evidence="4" type="ORF">N7532_010781</name>
</gene>
<proteinExistence type="predicted"/>
<dbReference type="GO" id="GO:0033553">
    <property type="term" value="C:rDNA heterochromatin"/>
    <property type="evidence" value="ECO:0007669"/>
    <property type="project" value="TreeGrafter"/>
</dbReference>
<dbReference type="RefSeq" id="XP_056470688.1">
    <property type="nucleotide sequence ID" value="XM_056623272.1"/>
</dbReference>
<evidence type="ECO:0000259" key="3">
    <source>
        <dbReference type="Pfam" id="PF16761"/>
    </source>
</evidence>
<feature type="compositionally biased region" description="Basic and acidic residues" evidence="1">
    <location>
        <begin position="675"/>
        <end position="685"/>
    </location>
</feature>
<dbReference type="InterPro" id="IPR031915">
    <property type="entry name" value="Clr2_N"/>
</dbReference>
<dbReference type="GO" id="GO:0030466">
    <property type="term" value="P:silent mating-type cassette heterochromatin formation"/>
    <property type="evidence" value="ECO:0007669"/>
    <property type="project" value="TreeGrafter"/>
</dbReference>
<evidence type="ECO:0000259" key="2">
    <source>
        <dbReference type="Pfam" id="PF10383"/>
    </source>
</evidence>
<dbReference type="GO" id="GO:0070824">
    <property type="term" value="C:SHREC complex"/>
    <property type="evidence" value="ECO:0007669"/>
    <property type="project" value="InterPro"/>
</dbReference>
<dbReference type="InterPro" id="IPR018839">
    <property type="entry name" value="Tscrpt-silencing_Clr2_C"/>
</dbReference>
<protein>
    <recommendedName>
        <fullName evidence="6">Cryptic loci regulator 2 N-terminal domain-containing protein</fullName>
    </recommendedName>
</protein>
<reference evidence="4" key="1">
    <citation type="submission" date="2022-11" db="EMBL/GenBank/DDBJ databases">
        <authorList>
            <person name="Petersen C."/>
        </authorList>
    </citation>
    <scope>NUCLEOTIDE SEQUENCE</scope>
    <source>
        <strain evidence="4">IBT 30761</strain>
    </source>
</reference>
<dbReference type="InterPro" id="IPR038986">
    <property type="entry name" value="Clr2"/>
</dbReference>
<dbReference type="OrthoDB" id="438224at2759"/>
<dbReference type="PANTHER" id="PTHR38046">
    <property type="entry name" value="CRYPTIC LOCI REGULATOR 2"/>
    <property type="match status" value="1"/>
</dbReference>
<feature type="non-terminal residue" evidence="4">
    <location>
        <position position="760"/>
    </location>
</feature>
<dbReference type="PANTHER" id="PTHR38046:SF1">
    <property type="entry name" value="CRYPTIC LOCI REGULATOR 2"/>
    <property type="match status" value="1"/>
</dbReference>